<dbReference type="SUPFAM" id="SSF57959">
    <property type="entry name" value="Leucine zipper domain"/>
    <property type="match status" value="1"/>
</dbReference>
<keyword evidence="2" id="KW-0805">Transcription regulation</keyword>
<evidence type="ECO:0000256" key="6">
    <source>
        <dbReference type="SAM" id="Coils"/>
    </source>
</evidence>
<feature type="compositionally biased region" description="Polar residues" evidence="7">
    <location>
        <begin position="1"/>
        <end position="13"/>
    </location>
</feature>
<dbReference type="GO" id="GO:0045893">
    <property type="term" value="P:positive regulation of DNA-templated transcription"/>
    <property type="evidence" value="ECO:0007669"/>
    <property type="project" value="TreeGrafter"/>
</dbReference>
<protein>
    <recommendedName>
        <fullName evidence="8">BZIP domain-containing protein</fullName>
    </recommendedName>
</protein>
<dbReference type="Proteomes" id="UP000231279">
    <property type="component" value="Unassembled WGS sequence"/>
</dbReference>
<dbReference type="AlphaFoldDB" id="A0A2G9GRA8"/>
<name>A0A2G9GRA8_9LAMI</name>
<reference evidence="10" key="1">
    <citation type="journal article" date="2018" name="Gigascience">
        <title>Genome assembly of the Pink Ipe (Handroanthus impetiginosus, Bignoniaceae), a highly valued, ecologically keystone Neotropical timber forest tree.</title>
        <authorList>
            <person name="Silva-Junior O.B."/>
            <person name="Grattapaglia D."/>
            <person name="Novaes E."/>
            <person name="Collevatti R.G."/>
        </authorList>
    </citation>
    <scope>NUCLEOTIDE SEQUENCE [LARGE SCALE GENOMIC DNA]</scope>
    <source>
        <strain evidence="10">cv. UFG-1</strain>
    </source>
</reference>
<dbReference type="OrthoDB" id="551672at2759"/>
<comment type="caution">
    <text evidence="9">The sequence shown here is derived from an EMBL/GenBank/DDBJ whole genome shotgun (WGS) entry which is preliminary data.</text>
</comment>
<keyword evidence="4" id="KW-0804">Transcription</keyword>
<sequence length="150" mass="17866">MSSRNNMINSSTSSEDDQENRYKTIIDEKKRKRMISNRESARRSRLKREEHIKDLNDQVTYFTTRNNQMVQKIDEIAQSYTSIQSENKILRMQVEELKKRQELLQELLVSYQNSSYVCDAVGMGNYQDYLVKPWLQNTFEAQTTDGIYQF</sequence>
<keyword evidence="3" id="KW-0238">DNA-binding</keyword>
<evidence type="ECO:0000256" key="4">
    <source>
        <dbReference type="ARBA" id="ARBA00023163"/>
    </source>
</evidence>
<dbReference type="Pfam" id="PF00170">
    <property type="entry name" value="bZIP_1"/>
    <property type="match status" value="1"/>
</dbReference>
<dbReference type="SMART" id="SM00338">
    <property type="entry name" value="BRLZ"/>
    <property type="match status" value="1"/>
</dbReference>
<evidence type="ECO:0000256" key="7">
    <source>
        <dbReference type="SAM" id="MobiDB-lite"/>
    </source>
</evidence>
<dbReference type="GO" id="GO:0003700">
    <property type="term" value="F:DNA-binding transcription factor activity"/>
    <property type="evidence" value="ECO:0007669"/>
    <property type="project" value="InterPro"/>
</dbReference>
<dbReference type="EMBL" id="NKXS01003987">
    <property type="protein sequence ID" value="PIN07788.1"/>
    <property type="molecule type" value="Genomic_DNA"/>
</dbReference>
<dbReference type="GO" id="GO:0005634">
    <property type="term" value="C:nucleus"/>
    <property type="evidence" value="ECO:0007669"/>
    <property type="project" value="UniProtKB-SubCell"/>
</dbReference>
<evidence type="ECO:0000313" key="10">
    <source>
        <dbReference type="Proteomes" id="UP000231279"/>
    </source>
</evidence>
<dbReference type="CDD" id="cd14702">
    <property type="entry name" value="bZIP_plant_GBF1"/>
    <property type="match status" value="1"/>
</dbReference>
<keyword evidence="10" id="KW-1185">Reference proteome</keyword>
<evidence type="ECO:0000256" key="2">
    <source>
        <dbReference type="ARBA" id="ARBA00023015"/>
    </source>
</evidence>
<evidence type="ECO:0000313" key="9">
    <source>
        <dbReference type="EMBL" id="PIN07788.1"/>
    </source>
</evidence>
<dbReference type="PANTHER" id="PTHR45764">
    <property type="entry name" value="BZIP TRANSCRIPTION FACTOR 44"/>
    <property type="match status" value="1"/>
</dbReference>
<dbReference type="InterPro" id="IPR004827">
    <property type="entry name" value="bZIP"/>
</dbReference>
<comment type="subcellular location">
    <subcellularLocation>
        <location evidence="1">Nucleus</location>
    </subcellularLocation>
</comment>
<keyword evidence="6" id="KW-0175">Coiled coil</keyword>
<evidence type="ECO:0000256" key="1">
    <source>
        <dbReference type="ARBA" id="ARBA00004123"/>
    </source>
</evidence>
<organism evidence="9 10">
    <name type="scientific">Handroanthus impetiginosus</name>
    <dbReference type="NCBI Taxonomy" id="429701"/>
    <lineage>
        <taxon>Eukaryota</taxon>
        <taxon>Viridiplantae</taxon>
        <taxon>Streptophyta</taxon>
        <taxon>Embryophyta</taxon>
        <taxon>Tracheophyta</taxon>
        <taxon>Spermatophyta</taxon>
        <taxon>Magnoliopsida</taxon>
        <taxon>eudicotyledons</taxon>
        <taxon>Gunneridae</taxon>
        <taxon>Pentapetalae</taxon>
        <taxon>asterids</taxon>
        <taxon>lamiids</taxon>
        <taxon>Lamiales</taxon>
        <taxon>Bignoniaceae</taxon>
        <taxon>Crescentiina</taxon>
        <taxon>Tabebuia alliance</taxon>
        <taxon>Handroanthus</taxon>
    </lineage>
</organism>
<dbReference type="InterPro" id="IPR045314">
    <property type="entry name" value="bZIP_plant_GBF1"/>
</dbReference>
<dbReference type="GO" id="GO:0000976">
    <property type="term" value="F:transcription cis-regulatory region binding"/>
    <property type="evidence" value="ECO:0007669"/>
    <property type="project" value="TreeGrafter"/>
</dbReference>
<dbReference type="FunFam" id="1.20.5.170:FF:000020">
    <property type="entry name" value="BZIP transcription factor"/>
    <property type="match status" value="1"/>
</dbReference>
<feature type="domain" description="BZIP" evidence="8">
    <location>
        <begin position="27"/>
        <end position="90"/>
    </location>
</feature>
<gene>
    <name evidence="9" type="ORF">CDL12_19655</name>
</gene>
<accession>A0A2G9GRA8</accession>
<feature type="region of interest" description="Disordered" evidence="7">
    <location>
        <begin position="1"/>
        <end position="22"/>
    </location>
</feature>
<dbReference type="InterPro" id="IPR046347">
    <property type="entry name" value="bZIP_sf"/>
</dbReference>
<dbReference type="PROSITE" id="PS50217">
    <property type="entry name" value="BZIP"/>
    <property type="match status" value="1"/>
</dbReference>
<dbReference type="PANTHER" id="PTHR45764:SF31">
    <property type="entry name" value="BASIC LEUCINE ZIPPER 1"/>
    <property type="match status" value="1"/>
</dbReference>
<evidence type="ECO:0000259" key="8">
    <source>
        <dbReference type="PROSITE" id="PS50217"/>
    </source>
</evidence>
<dbReference type="STRING" id="429701.A0A2G9GRA8"/>
<feature type="coiled-coil region" evidence="6">
    <location>
        <begin position="80"/>
        <end position="114"/>
    </location>
</feature>
<dbReference type="Gene3D" id="1.20.5.170">
    <property type="match status" value="1"/>
</dbReference>
<evidence type="ECO:0000256" key="5">
    <source>
        <dbReference type="ARBA" id="ARBA00023242"/>
    </source>
</evidence>
<keyword evidence="5" id="KW-0539">Nucleus</keyword>
<proteinExistence type="predicted"/>
<evidence type="ECO:0000256" key="3">
    <source>
        <dbReference type="ARBA" id="ARBA00023125"/>
    </source>
</evidence>
<dbReference type="PROSITE" id="PS00036">
    <property type="entry name" value="BZIP_BASIC"/>
    <property type="match status" value="1"/>
</dbReference>
<dbReference type="GO" id="GO:0046982">
    <property type="term" value="F:protein heterodimerization activity"/>
    <property type="evidence" value="ECO:0007669"/>
    <property type="project" value="UniProtKB-ARBA"/>
</dbReference>